<dbReference type="AlphaFoldDB" id="A0A6J4KBI2"/>
<dbReference type="EMBL" id="CADCTW010000029">
    <property type="protein sequence ID" value="CAA9301415.1"/>
    <property type="molecule type" value="Genomic_DNA"/>
</dbReference>
<proteinExistence type="predicted"/>
<evidence type="ECO:0000313" key="2">
    <source>
        <dbReference type="EMBL" id="CAA9301415.1"/>
    </source>
</evidence>
<name>A0A6J4KBI2_9BACT</name>
<reference evidence="2" key="1">
    <citation type="submission" date="2020-02" db="EMBL/GenBank/DDBJ databases">
        <authorList>
            <person name="Meier V. D."/>
        </authorList>
    </citation>
    <scope>NUCLEOTIDE SEQUENCE</scope>
    <source>
        <strain evidence="2">AVDCRST_MAG68</strain>
    </source>
</reference>
<feature type="region of interest" description="Disordered" evidence="1">
    <location>
        <begin position="71"/>
        <end position="94"/>
    </location>
</feature>
<evidence type="ECO:0000256" key="1">
    <source>
        <dbReference type="SAM" id="MobiDB-lite"/>
    </source>
</evidence>
<gene>
    <name evidence="2" type="ORF">AVDCRST_MAG68-478</name>
</gene>
<feature type="compositionally biased region" description="Basic and acidic residues" evidence="1">
    <location>
        <begin position="75"/>
        <end position="94"/>
    </location>
</feature>
<accession>A0A6J4KBI2</accession>
<protein>
    <submittedName>
        <fullName evidence="2">Uncharacterized protein</fullName>
    </submittedName>
</protein>
<organism evidence="2">
    <name type="scientific">uncultured Gemmatimonadota bacterium</name>
    <dbReference type="NCBI Taxonomy" id="203437"/>
    <lineage>
        <taxon>Bacteria</taxon>
        <taxon>Pseudomonadati</taxon>
        <taxon>Gemmatimonadota</taxon>
        <taxon>environmental samples</taxon>
    </lineage>
</organism>
<sequence>MSRDYSVRRLSDLGKKILDLGDDLPTVAAMVRRLPKGKSPQFVGAGASVIFVALTTKPTSNAGAAEALPAIHRRTSSESRTRAAEPRASTRFES</sequence>